<evidence type="ECO:0000259" key="1">
    <source>
        <dbReference type="Pfam" id="PF01370"/>
    </source>
</evidence>
<feature type="domain" description="NAD-dependent epimerase/dehydratase" evidence="1">
    <location>
        <begin position="32"/>
        <end position="178"/>
    </location>
</feature>
<reference evidence="2" key="1">
    <citation type="submission" date="2023-10" db="EMBL/GenBank/DDBJ databases">
        <authorList>
            <person name="Chen Y."/>
            <person name="Shah S."/>
            <person name="Dougan E. K."/>
            <person name="Thang M."/>
            <person name="Chan C."/>
        </authorList>
    </citation>
    <scope>NUCLEOTIDE SEQUENCE [LARGE SCALE GENOMIC DNA]</scope>
</reference>
<evidence type="ECO:0000313" key="3">
    <source>
        <dbReference type="Proteomes" id="UP001189429"/>
    </source>
</evidence>
<protein>
    <recommendedName>
        <fullName evidence="1">NAD-dependent epimerase/dehydratase domain-containing protein</fullName>
    </recommendedName>
</protein>
<gene>
    <name evidence="2" type="ORF">PCOR1329_LOCUS81739</name>
</gene>
<organism evidence="2 3">
    <name type="scientific">Prorocentrum cordatum</name>
    <dbReference type="NCBI Taxonomy" id="2364126"/>
    <lineage>
        <taxon>Eukaryota</taxon>
        <taxon>Sar</taxon>
        <taxon>Alveolata</taxon>
        <taxon>Dinophyceae</taxon>
        <taxon>Prorocentrales</taxon>
        <taxon>Prorocentraceae</taxon>
        <taxon>Prorocentrum</taxon>
    </lineage>
</organism>
<evidence type="ECO:0000313" key="2">
    <source>
        <dbReference type="EMBL" id="CAK0906424.1"/>
    </source>
</evidence>
<dbReference type="Pfam" id="PF01370">
    <property type="entry name" value="Epimerase"/>
    <property type="match status" value="1"/>
</dbReference>
<dbReference type="InterPro" id="IPR036291">
    <property type="entry name" value="NAD(P)-bd_dom_sf"/>
</dbReference>
<keyword evidence="3" id="KW-1185">Reference proteome</keyword>
<dbReference type="Proteomes" id="UP001189429">
    <property type="component" value="Unassembled WGS sequence"/>
</dbReference>
<dbReference type="Gene3D" id="3.40.50.720">
    <property type="entry name" value="NAD(P)-binding Rossmann-like Domain"/>
    <property type="match status" value="1"/>
</dbReference>
<dbReference type="EMBL" id="CAUYUJ010021686">
    <property type="protein sequence ID" value="CAK0906424.1"/>
    <property type="molecule type" value="Genomic_DNA"/>
</dbReference>
<dbReference type="InterPro" id="IPR001509">
    <property type="entry name" value="Epimerase_deHydtase"/>
</dbReference>
<comment type="caution">
    <text evidence="2">The sequence shown here is derived from an EMBL/GenBank/DDBJ whole genome shotgun (WGS) entry which is preliminary data.</text>
</comment>
<accession>A0ABN9Y5X4</accession>
<sequence>MACLWIGGSSSLARTYFEELKPPRHAFIVAGPDQLPPEHPAAVYPFAECDLSSYSSVATLFSRLAVMKLTNIHSVVIGVRLSLLSMGHERLGVHFDKLVSEAARAGVQYILHISSVAVADHLQAQHLVREDVLFSSLDTYHGDYDRFKRRSEEVIAEACDGAGLRHTHLRLSAIFSNGPECIQCGAMAWQKYVGCFNPHGLDCNSALNVAHAISLLLEVEDADSDRNRANIYYYTRPSVKPLPYGSYVVDYRMAHGVAGAWLPFSVLALLIRLYHVCVSVLPFWDIFSFLHAVDYLLQVSSREHTFDNSLFRTHFPEIKEREETILQAFRRIALRSRKIE</sequence>
<dbReference type="SUPFAM" id="SSF51735">
    <property type="entry name" value="NAD(P)-binding Rossmann-fold domains"/>
    <property type="match status" value="1"/>
</dbReference>
<proteinExistence type="predicted"/>
<name>A0ABN9Y5X4_9DINO</name>